<dbReference type="CDD" id="cd24013">
    <property type="entry name" value="ASKHA_ATPase_BT3980-like"/>
    <property type="match status" value="1"/>
</dbReference>
<dbReference type="Gene3D" id="3.30.420.260">
    <property type="match status" value="1"/>
</dbReference>
<dbReference type="Proteomes" id="UP000820977">
    <property type="component" value="Unassembled WGS sequence"/>
</dbReference>
<accession>A0ABX2B2Z1</accession>
<sequence>MKKTTEMQETGNNTVATGQRLTVRAGNDSLSFSIAAPDGNSVRYEPYGVKNGIAMAANLREALKVLPFSLEQRRRATLIADTPPVFIPADEFDEDSAAALYTATITGQEGSAVLCARIPELNVVAAYAVSKDMKLVMEDNFEDVRFTHTCAAVLKALHRRNFSAGAGRRLFCHFHGMRLDVYAFRQNRMRFANSYEVPSPRDAVYFILHVWQQLAFDRLKDELHITGSTADEDMLVRELHRYVRNVCRISAKAEFNRSPIADIEGMPYDLMAYYHNSLKG</sequence>
<dbReference type="EMBL" id="JABKKJ010000005">
    <property type="protein sequence ID" value="NPE24828.1"/>
    <property type="molecule type" value="Genomic_DNA"/>
</dbReference>
<dbReference type="Pfam" id="PF12864">
    <property type="entry name" value="DUF3822"/>
    <property type="match status" value="1"/>
</dbReference>
<reference evidence="1 2" key="1">
    <citation type="submission" date="2020-05" db="EMBL/GenBank/DDBJ databases">
        <title>Distinct polysaccharide utilization as determinants for interspecies competition between intestinal Prevotella spp.</title>
        <authorList>
            <person name="Galvez E.J.C."/>
            <person name="Iljazovic A."/>
            <person name="Strowig T."/>
        </authorList>
    </citation>
    <scope>NUCLEOTIDE SEQUENCE [LARGE SCALE GENOMIC DNA]</scope>
    <source>
        <strain evidence="1 2">PCHR</strain>
    </source>
</reference>
<proteinExistence type="predicted"/>
<gene>
    <name evidence="1" type="ORF">HPS54_04745</name>
</gene>
<keyword evidence="2" id="KW-1185">Reference proteome</keyword>
<dbReference type="Gene3D" id="3.30.420.250">
    <property type="match status" value="1"/>
</dbReference>
<name>A0ABX2B2Z1_9BACT</name>
<dbReference type="RefSeq" id="WP_172344318.1">
    <property type="nucleotide sequence ID" value="NZ_CATJFF010000064.1"/>
</dbReference>
<organism evidence="1 2">
    <name type="scientific">Xylanibacter caecicola</name>
    <dbReference type="NCBI Taxonomy" id="2736294"/>
    <lineage>
        <taxon>Bacteria</taxon>
        <taxon>Pseudomonadati</taxon>
        <taxon>Bacteroidota</taxon>
        <taxon>Bacteroidia</taxon>
        <taxon>Bacteroidales</taxon>
        <taxon>Prevotellaceae</taxon>
        <taxon>Xylanibacter</taxon>
    </lineage>
</organism>
<protein>
    <submittedName>
        <fullName evidence="1">DUF3822 family protein</fullName>
    </submittedName>
</protein>
<evidence type="ECO:0000313" key="2">
    <source>
        <dbReference type="Proteomes" id="UP000820977"/>
    </source>
</evidence>
<evidence type="ECO:0000313" key="1">
    <source>
        <dbReference type="EMBL" id="NPE24828.1"/>
    </source>
</evidence>
<dbReference type="InterPro" id="IPR024213">
    <property type="entry name" value="DUF3822"/>
</dbReference>
<comment type="caution">
    <text evidence="1">The sequence shown here is derived from an EMBL/GenBank/DDBJ whole genome shotgun (WGS) entry which is preliminary data.</text>
</comment>